<dbReference type="InterPro" id="IPR016162">
    <property type="entry name" value="Ald_DH_N"/>
</dbReference>
<feature type="non-terminal residue" evidence="1">
    <location>
        <position position="44"/>
    </location>
</feature>
<accession>A0ABS0J267</accession>
<organism evidence="1 2">
    <name type="scientific">Nitratidesulfovibrio oxamicus</name>
    <dbReference type="NCBI Taxonomy" id="32016"/>
    <lineage>
        <taxon>Bacteria</taxon>
        <taxon>Pseudomonadati</taxon>
        <taxon>Thermodesulfobacteriota</taxon>
        <taxon>Desulfovibrionia</taxon>
        <taxon>Desulfovibrionales</taxon>
        <taxon>Desulfovibrionaceae</taxon>
        <taxon>Nitratidesulfovibrio</taxon>
    </lineage>
</organism>
<protein>
    <submittedName>
        <fullName evidence="1">Gamma-glutamyl-phosphate reductase</fullName>
    </submittedName>
</protein>
<proteinExistence type="predicted"/>
<comment type="caution">
    <text evidence="1">The sequence shown here is derived from an EMBL/GenBank/DDBJ whole genome shotgun (WGS) entry which is preliminary data.</text>
</comment>
<name>A0ABS0J267_9BACT</name>
<dbReference type="EMBL" id="VRYY01000044">
    <property type="protein sequence ID" value="MBG3875848.1"/>
    <property type="molecule type" value="Genomic_DNA"/>
</dbReference>
<sequence length="44" mass="4527">MGKRAKAAARKLAAAAPAVKIDALLRLAGLLESREADILAANAR</sequence>
<keyword evidence="2" id="KW-1185">Reference proteome</keyword>
<evidence type="ECO:0000313" key="1">
    <source>
        <dbReference type="EMBL" id="MBG3875848.1"/>
    </source>
</evidence>
<evidence type="ECO:0000313" key="2">
    <source>
        <dbReference type="Proteomes" id="UP001194469"/>
    </source>
</evidence>
<reference evidence="1 2" key="1">
    <citation type="submission" date="2019-08" db="EMBL/GenBank/DDBJ databases">
        <authorList>
            <person name="Luo N."/>
        </authorList>
    </citation>
    <scope>NUCLEOTIDE SEQUENCE [LARGE SCALE GENOMIC DNA]</scope>
    <source>
        <strain evidence="1 2">NCIMB 9442</strain>
    </source>
</reference>
<gene>
    <name evidence="1" type="ORF">FVW20_02105</name>
</gene>
<dbReference type="Gene3D" id="3.40.605.10">
    <property type="entry name" value="Aldehyde Dehydrogenase, Chain A, domain 1"/>
    <property type="match status" value="1"/>
</dbReference>
<dbReference type="Proteomes" id="UP001194469">
    <property type="component" value="Unassembled WGS sequence"/>
</dbReference>